<feature type="compositionally biased region" description="Low complexity" evidence="13">
    <location>
        <begin position="2858"/>
        <end position="2876"/>
    </location>
</feature>
<keyword evidence="7" id="KW-0654">Proteoglycan</keyword>
<evidence type="ECO:0000256" key="10">
    <source>
        <dbReference type="ARBA" id="ARBA00023180"/>
    </source>
</evidence>
<keyword evidence="4" id="KW-0732">Signal</keyword>
<dbReference type="SMART" id="SM00060">
    <property type="entry name" value="FN3"/>
    <property type="match status" value="16"/>
</dbReference>
<feature type="domain" description="Fibronectin type-III" evidence="15">
    <location>
        <begin position="1674"/>
        <end position="1757"/>
    </location>
</feature>
<name>A0A665VHX2_ECHNA</name>
<dbReference type="Proteomes" id="UP000472264">
    <property type="component" value="Chromosome 24"/>
</dbReference>
<protein>
    <submittedName>
        <fullName evidence="16">Collagen, type XII, alpha 1b</fullName>
    </submittedName>
</protein>
<evidence type="ECO:0000313" key="17">
    <source>
        <dbReference type="Proteomes" id="UP000472264"/>
    </source>
</evidence>
<dbReference type="InterPro" id="IPR048287">
    <property type="entry name" value="TSPN-like_N"/>
</dbReference>
<dbReference type="PROSITE" id="PS50853">
    <property type="entry name" value="FN3"/>
    <property type="match status" value="14"/>
</dbReference>
<dbReference type="Gene3D" id="2.60.40.10">
    <property type="entry name" value="Immunoglobulins"/>
    <property type="match status" value="16"/>
</dbReference>
<dbReference type="FunFam" id="2.60.40.10:FF:000554">
    <property type="entry name" value="collagen alpha-1(XII) chain isoform X1"/>
    <property type="match status" value="1"/>
</dbReference>
<keyword evidence="5" id="KW-0677">Repeat</keyword>
<feature type="domain" description="Fibronectin type-III" evidence="15">
    <location>
        <begin position="328"/>
        <end position="417"/>
    </location>
</feature>
<dbReference type="CDD" id="cd00063">
    <property type="entry name" value="FN3"/>
    <property type="match status" value="15"/>
</dbReference>
<feature type="domain" description="Fibronectin type-III" evidence="15">
    <location>
        <begin position="23"/>
        <end position="112"/>
    </location>
</feature>
<feature type="region of interest" description="Disordered" evidence="13">
    <location>
        <begin position="102"/>
        <end position="122"/>
    </location>
</feature>
<feature type="domain" description="Fibronectin type-III" evidence="15">
    <location>
        <begin position="626"/>
        <end position="717"/>
    </location>
</feature>
<organism evidence="16 17">
    <name type="scientific">Echeneis naucrates</name>
    <name type="common">Live sharksucker</name>
    <dbReference type="NCBI Taxonomy" id="173247"/>
    <lineage>
        <taxon>Eukaryota</taxon>
        <taxon>Metazoa</taxon>
        <taxon>Chordata</taxon>
        <taxon>Craniata</taxon>
        <taxon>Vertebrata</taxon>
        <taxon>Euteleostomi</taxon>
        <taxon>Actinopterygii</taxon>
        <taxon>Neopterygii</taxon>
        <taxon>Teleostei</taxon>
        <taxon>Neoteleostei</taxon>
        <taxon>Acanthomorphata</taxon>
        <taxon>Carangaria</taxon>
        <taxon>Carangiformes</taxon>
        <taxon>Echeneidae</taxon>
        <taxon>Echeneis</taxon>
    </lineage>
</organism>
<dbReference type="SUPFAM" id="SSF49899">
    <property type="entry name" value="Concanavalin A-like lectins/glucanases"/>
    <property type="match status" value="1"/>
</dbReference>
<keyword evidence="10" id="KW-0325">Glycoprotein</keyword>
<evidence type="ECO:0000256" key="5">
    <source>
        <dbReference type="ARBA" id="ARBA00022737"/>
    </source>
</evidence>
<sequence>KSHFLPHKMASLTSVTRIVLFNPPSDLRFKILNENAVQMLWSRPRSRIQGYRIQVTSDTEEPTKEFTLPASATKTSISDLSPNVDYVVTISSYVGSEESLPISGQITRNKPKSQKTNETKPQQQCSASAIADVVFLVDGSWSVGTPNFKYIRNFISAAAGAFHVGEDKTRVGVMQYSDDARTEFNLKQHLTRPALMRAISTLPYKGGNTRTGDALNYVLKNAFTEASGARKGFPKVLVIITDGTSEDAVESQARQLRSSGVEIFVLGVKAADEVEMKQMASSPHRRHVYNVANFDRIKSMQKQLITQMCAGVEDQLNTLASGEEVVEPPRNLQVLEVASKSVRVSWDASLGDISGYKVQMIPMMTGTKRQELYVGPSQTSMVVGDLSPDTQYEISVFALKGLVPSEPIMAMEKTQPVKVSLECSLGVDVQADVVLLVDGSYSIGLANFAKVRAFLEVLVNTFDIGPDKVQISLVQYSRDPHTEFHLNSHHDLAAVVKAVRSFPYRGGSTNTGRAMTYVREKIFQATRGARDNVPRVTILITDGKSSDAFQEPATKLRSADVEIFAVGVKDAVRSELEAIANTPAETHVYTVEDFDAFQRISTELTQSICLRIEQELQKILQRKLIQPRGLTFSEVSPRSFRASWQIDADNVKSYLLKFKPDDDADGHYVSISVPGDQLSTVLHYLTPLTRYEVNVYAHYDKGESLPVTGFETTLEVQGPVQNLRVSEETTQSFRVSWQPAPGAVTRYHLTYEPVGDERSRLETTTDGPETTIVLQELQPQTTYRVTVTPEYVSGPGVPQQTDGTTKEEGGPPKDLVTSDVADTSFVASWTEAPGNVKMYRVRWKSLFSEEAGEKTVPGDVTSATLDDLTPETLYQVSVIAAYGHKDSEPLTGQETTDGKAMNLLLYIMTKKTKCCVEVYGNYYDEFLVQVQTSLTNIQNYIGHFLFKKRFHCEMFSVPCLCSASAEGKRLTVWDETEQTMKVRWTPAPGKVLNYRLKYVPKEGGKEVALKIPGKVTSTNMKRLQHTTTYNITVHPIYKRGEGKARQGVGTTLPKYKSPRNLQTSERSKTSFRVTWDPAPGDVRGYKVTFHPTENDIQQEELLVGPYDNTVVLEELRAGTKYFVAVSGMFDGGESLPLAGEEMTTVSDTQCKTSAKADIVLLVDGSWSIGRINFKTIRNFIARMVSVFNISPDRVQIGLAQYSGDPKTEWHLKDHKTKASLLDAINNLPYKGGNTMTGLALNYILENNFKPNVGLRADSRKIGVLITDGKSQDDIIEKSQKLRDSDIELYAIGVKNADENELRSIASDPDSIHMYNVNDFQFLVDIVDDLTTNLCNSVKGPGEELAAPTNLVTSEVTHRSFRATWTPPSTSVEKYRVTYVSEAGGPTQELLVDGSVTTAVLEGLTPLTKYLVNVYAVVGEQSSEPLDGAETTCKCVRVGGDVQDVQLVQLTPNTAYALRLHALYGEAISSPLEGIGVTLPMPPAGVLRITDVTHSTMRLNWDAAPGPVRKYMITYKPEGGEVKDVEVNGDITTLDLSNLISQTEYDVAVTPIYDEGPGTPMLGNAITDVVPAPKNLRFSEVTQTSFRATWEHGAPDVALYRIGWTKKGENNYQYVNTSHVLQNLDPDTEYTVTVTAIYPDESESEDLMGNERTRNKGMVLLPSHQPFNPRKPLGGVKSLQVLNPTMTTLNVRWEPAEGRVKEYKINYVPAAGGEETDSTSLVLRNLMPDTLYTVSVLPVYPAREGKRLSDNGKTLPLGGVGDMKVTNPTITTLTVTWNPADGNVQGYKVIYTPTDGGPEIEQVSESTTTTVLDKLLPDTRYTVTVVPVYAEGDGPRLSDTGKTKPLGFARNLNLQVYNPTPNSLNTRWEPATGQVQQYRVTYTPLTGGRPAESVLVPGNTNNAFLDNLIPDMPYDIQVAPLYADGEGAQVQGNGRTLPRTGPRNMRVFDATTSTLTIGWDHAEGPVRQYKIAYAPLTGDPITEFAVVGGNRNNALLQNLLPDTPYNITVEAIYTEGPGGSLNGNGRTVGLLSPRNLRVSDEWYTRFRVAWDPVTAPVEGYKLIYSPEGTDQPISIFVGDVSSYNLHNLQPGTTYDVKVIAQYTGGVSAPLEGQGTTLYLNVTNIETYNVDHDKFCIKWTPHRAATSYRIKLNPADRQHEITIPAGLPQYCFEGLSPDALYTATVFVQTPNLEGPGVNAKERTLVKPTPVPTLPPTPTPPPTIPPAMAVCKGAKADVVFLIDGSWSIGENSFIKVVHFVSSMIGSFDVIGPSGMQVSFVQYSDNAKTEFRLNAYQDKGIAMSALHHIHYRGGNTKTGVALKHTYEKAFSLENGMRRNVPKVIVVITDGRSQDEVKKNAAKLQHAGYSVFAIGVADVDFVELQSIGSKPSERHVFVVDDFDAFDTIKENLITFICETATSTCPLIFLNGFTSPGFRMLEAFNLTEKTYSSVKGVSMEPGSFNSFTAYRLHKNAFLSQPSTEVHPDGLPHAYTIILMFRLLPDSPTEAFDIWQVSTNDHKPETGVTIDPSSQTLSFYNKDERGEIQRVTFDSDQVKRMFHGSFHKLHILVSSTSVKLNVDCQEVAEKEIKAAGNTSSDGYQVLGKMSKSIGSKGESATFQLQMFDIVCSLGWTSRDRCCDLPSMRDELKCPSLPNSCTCVSESNGLPGPQGPVVRAPSNPSGPLGPRGDNGPPGPMGLPGPQGPSGRSIPGEAVSPQTHLIHTQNTKYKSQEASALQSGRIFLRFILKGICKLGSICVNSMWSRILDSVLFNTLLNQIPNGIHRNNNPGPPGPPGPPGRQGPRGEPGTAGRNGFPGSPGQPGQQGERGMNPGERGVSGVGQKGPRGPAGPPGESRTGPPGPAGSAGPRGPPGRAGYAGVRGPPGPPGYCDSSQCVGIPYNGQGYGGGFVTEKQVQPPQHHQQHQQQQPC</sequence>
<dbReference type="InterPro" id="IPR013783">
    <property type="entry name" value="Ig-like_fold"/>
</dbReference>
<keyword evidence="3" id="KW-0272">Extracellular matrix</keyword>
<feature type="domain" description="Fibronectin type-III" evidence="15">
    <location>
        <begin position="966"/>
        <end position="1055"/>
    </location>
</feature>
<feature type="domain" description="Fibronectin type-III" evidence="15">
    <location>
        <begin position="1849"/>
        <end position="1939"/>
    </location>
</feature>
<feature type="domain" description="Fibronectin type-III" evidence="15">
    <location>
        <begin position="811"/>
        <end position="900"/>
    </location>
</feature>
<feature type="region of interest" description="Disordered" evidence="13">
    <location>
        <begin position="2778"/>
        <end position="2925"/>
    </location>
</feature>
<dbReference type="GO" id="GO:0035987">
    <property type="term" value="P:endodermal cell differentiation"/>
    <property type="evidence" value="ECO:0007669"/>
    <property type="project" value="TreeGrafter"/>
</dbReference>
<dbReference type="Gene3D" id="3.40.50.410">
    <property type="entry name" value="von Willebrand factor, type A domain"/>
    <property type="match status" value="4"/>
</dbReference>
<feature type="domain" description="VWFA" evidence="14">
    <location>
        <begin position="1157"/>
        <end position="1329"/>
    </location>
</feature>
<feature type="domain" description="Fibronectin type-III" evidence="15">
    <location>
        <begin position="2031"/>
        <end position="2119"/>
    </location>
</feature>
<dbReference type="Pfam" id="PF00041">
    <property type="entry name" value="fn3"/>
    <property type="match status" value="15"/>
</dbReference>
<evidence type="ECO:0000313" key="16">
    <source>
        <dbReference type="Ensembl" id="ENSENLP00000031320.1"/>
    </source>
</evidence>
<dbReference type="PROSITE" id="PS50234">
    <property type="entry name" value="VWFA"/>
    <property type="match status" value="4"/>
</dbReference>
<dbReference type="PANTHER" id="PTHR24020:SF85">
    <property type="entry name" value="COLLAGEN ALPHA-1(XII) CHAIN ISOFORM X1"/>
    <property type="match status" value="1"/>
</dbReference>
<dbReference type="InterPro" id="IPR003961">
    <property type="entry name" value="FN3_dom"/>
</dbReference>
<feature type="compositionally biased region" description="Pro residues" evidence="13">
    <location>
        <begin position="2784"/>
        <end position="2795"/>
    </location>
</feature>
<evidence type="ECO:0000256" key="6">
    <source>
        <dbReference type="ARBA" id="ARBA00022889"/>
    </source>
</evidence>
<dbReference type="Ensembl" id="ENSENLT00000032226.1">
    <property type="protein sequence ID" value="ENSENLP00000031320.1"/>
    <property type="gene ID" value="ENSENLG00000010099.1"/>
</dbReference>
<accession>A0A665VHX2</accession>
<dbReference type="PRINTS" id="PR00453">
    <property type="entry name" value="VWFADOMAIN"/>
</dbReference>
<feature type="domain" description="VWFA" evidence="14">
    <location>
        <begin position="432"/>
        <end position="608"/>
    </location>
</feature>
<dbReference type="FunFam" id="2.60.40.10:FF:000018">
    <property type="entry name" value="collagen alpha-1(XII) chain isoform X1"/>
    <property type="match status" value="2"/>
</dbReference>
<keyword evidence="11" id="KW-0379">Hydroxylation</keyword>
<dbReference type="FunFam" id="2.60.40.10:FF:000121">
    <property type="entry name" value="Collagen type XII alpha 1 chain"/>
    <property type="match status" value="5"/>
</dbReference>
<dbReference type="GO" id="GO:0005581">
    <property type="term" value="C:collagen trimer"/>
    <property type="evidence" value="ECO:0007669"/>
    <property type="project" value="UniProtKB-KW"/>
</dbReference>
<feature type="region of interest" description="Disordered" evidence="13">
    <location>
        <begin position="790"/>
        <end position="816"/>
    </location>
</feature>
<evidence type="ECO:0000259" key="15">
    <source>
        <dbReference type="PROSITE" id="PS50853"/>
    </source>
</evidence>
<evidence type="ECO:0000256" key="3">
    <source>
        <dbReference type="ARBA" id="ARBA00022530"/>
    </source>
</evidence>
<feature type="domain" description="Fibronectin type-III" evidence="15">
    <location>
        <begin position="1481"/>
        <end position="1571"/>
    </location>
</feature>
<keyword evidence="6" id="KW-0130">Cell adhesion</keyword>
<keyword evidence="17" id="KW-1185">Reference proteome</keyword>
<feature type="domain" description="VWFA" evidence="14">
    <location>
        <begin position="132"/>
        <end position="304"/>
    </location>
</feature>
<reference evidence="16" key="3">
    <citation type="submission" date="2025-09" db="UniProtKB">
        <authorList>
            <consortium name="Ensembl"/>
        </authorList>
    </citation>
    <scope>IDENTIFICATION</scope>
</reference>
<feature type="region of interest" description="Disordered" evidence="13">
    <location>
        <begin position="1047"/>
        <end position="1068"/>
    </location>
</feature>
<dbReference type="Pfam" id="PF00092">
    <property type="entry name" value="VWA"/>
    <property type="match status" value="4"/>
</dbReference>
<feature type="domain" description="Fibronectin type-III" evidence="15">
    <location>
        <begin position="1758"/>
        <end position="1846"/>
    </location>
</feature>
<evidence type="ECO:0000256" key="7">
    <source>
        <dbReference type="ARBA" id="ARBA00022974"/>
    </source>
</evidence>
<reference evidence="16" key="1">
    <citation type="submission" date="2021-04" db="EMBL/GenBank/DDBJ databases">
        <authorList>
            <consortium name="Wellcome Sanger Institute Data Sharing"/>
        </authorList>
    </citation>
    <scope>NUCLEOTIDE SEQUENCE [LARGE SCALE GENOMIC DNA]</scope>
</reference>
<comment type="subcellular location">
    <subcellularLocation>
        <location evidence="1">Secreted</location>
        <location evidence="1">Extracellular space</location>
        <location evidence="1">Extracellular matrix</location>
    </subcellularLocation>
</comment>
<proteinExistence type="inferred from homology"/>
<dbReference type="FunFam" id="2.60.40.10:FF:000489">
    <property type="entry name" value="collagen alpha-1(XII) chain isoform X1"/>
    <property type="match status" value="1"/>
</dbReference>
<reference evidence="16" key="2">
    <citation type="submission" date="2025-08" db="UniProtKB">
        <authorList>
            <consortium name="Ensembl"/>
        </authorList>
    </citation>
    <scope>IDENTIFICATION</scope>
</reference>
<comment type="similarity">
    <text evidence="12">Belongs to the fibril-associated collagens with interrupted helices (FACIT) family.</text>
</comment>
<dbReference type="SMART" id="SM00210">
    <property type="entry name" value="TSPN"/>
    <property type="match status" value="1"/>
</dbReference>
<keyword evidence="9" id="KW-1015">Disulfide bond</keyword>
<keyword evidence="2" id="KW-0964">Secreted</keyword>
<feature type="domain" description="Fibronectin type-III" evidence="15">
    <location>
        <begin position="719"/>
        <end position="809"/>
    </location>
</feature>
<dbReference type="SUPFAM" id="SSF53300">
    <property type="entry name" value="vWA-like"/>
    <property type="match status" value="4"/>
</dbReference>
<dbReference type="GO" id="GO:0005615">
    <property type="term" value="C:extracellular space"/>
    <property type="evidence" value="ECO:0007669"/>
    <property type="project" value="TreeGrafter"/>
</dbReference>
<evidence type="ECO:0000256" key="12">
    <source>
        <dbReference type="ARBA" id="ARBA00049648"/>
    </source>
</evidence>
<dbReference type="CDD" id="cd01482">
    <property type="entry name" value="vWA_collagen_alphaI-XII-like"/>
    <property type="match status" value="3"/>
</dbReference>
<feature type="compositionally biased region" description="Low complexity" evidence="13">
    <location>
        <begin position="2810"/>
        <end position="2820"/>
    </location>
</feature>
<dbReference type="FunFam" id="2.60.40.10:FF:000227">
    <property type="entry name" value="Fibronectin isoform X1"/>
    <property type="match status" value="1"/>
</dbReference>
<evidence type="ECO:0000256" key="8">
    <source>
        <dbReference type="ARBA" id="ARBA00023119"/>
    </source>
</evidence>
<dbReference type="InterPro" id="IPR036116">
    <property type="entry name" value="FN3_sf"/>
</dbReference>
<dbReference type="FunFam" id="2.60.120.200:FF:000008">
    <property type="entry name" value="Collagen type XII alpha 1 chain"/>
    <property type="match status" value="1"/>
</dbReference>
<keyword evidence="8" id="KW-0176">Collagen</keyword>
<dbReference type="SUPFAM" id="SSF49265">
    <property type="entry name" value="Fibronectin type III"/>
    <property type="match status" value="14"/>
</dbReference>
<evidence type="ECO:0000256" key="9">
    <source>
        <dbReference type="ARBA" id="ARBA00023157"/>
    </source>
</evidence>
<evidence type="ECO:0000256" key="4">
    <source>
        <dbReference type="ARBA" id="ARBA00022729"/>
    </source>
</evidence>
<feature type="domain" description="Fibronectin type-III" evidence="15">
    <location>
        <begin position="1346"/>
        <end position="1435"/>
    </location>
</feature>
<dbReference type="InterPro" id="IPR013320">
    <property type="entry name" value="ConA-like_dom_sf"/>
</dbReference>
<feature type="compositionally biased region" description="Pro residues" evidence="13">
    <location>
        <begin position="2688"/>
        <end position="2698"/>
    </location>
</feature>
<evidence type="ECO:0000256" key="13">
    <source>
        <dbReference type="SAM" id="MobiDB-lite"/>
    </source>
</evidence>
<dbReference type="SMART" id="SM00327">
    <property type="entry name" value="VWA"/>
    <property type="match status" value="4"/>
</dbReference>
<dbReference type="FunFam" id="2.60.40.10:FF:000234">
    <property type="entry name" value="Collagen, type XII, alpha 1"/>
    <property type="match status" value="6"/>
</dbReference>
<gene>
    <name evidence="16" type="primary">col12a1b</name>
</gene>
<dbReference type="InterPro" id="IPR050525">
    <property type="entry name" value="ECM_Assembly_Org"/>
</dbReference>
<evidence type="ECO:0000259" key="14">
    <source>
        <dbReference type="PROSITE" id="PS50234"/>
    </source>
</evidence>
<evidence type="ECO:0000256" key="2">
    <source>
        <dbReference type="ARBA" id="ARBA00022525"/>
    </source>
</evidence>
<feature type="domain" description="Fibronectin type-III" evidence="15">
    <location>
        <begin position="1057"/>
        <end position="1147"/>
    </location>
</feature>
<dbReference type="PANTHER" id="PTHR24020">
    <property type="entry name" value="COLLAGEN ALPHA"/>
    <property type="match status" value="1"/>
</dbReference>
<evidence type="ECO:0000256" key="1">
    <source>
        <dbReference type="ARBA" id="ARBA00004498"/>
    </source>
</evidence>
<dbReference type="GO" id="GO:0005614">
    <property type="term" value="C:interstitial matrix"/>
    <property type="evidence" value="ECO:0007669"/>
    <property type="project" value="UniProtKB-ARBA"/>
</dbReference>
<dbReference type="FunFam" id="3.40.50.410:FF:000001">
    <property type="entry name" value="Collagen, type XII, alpha 1"/>
    <property type="match status" value="4"/>
</dbReference>
<feature type="region of interest" description="Disordered" evidence="13">
    <location>
        <begin position="2661"/>
        <end position="2709"/>
    </location>
</feature>
<feature type="domain" description="Fibronectin type-III" evidence="15">
    <location>
        <begin position="1940"/>
        <end position="2030"/>
    </location>
</feature>
<dbReference type="GO" id="GO:0007155">
    <property type="term" value="P:cell adhesion"/>
    <property type="evidence" value="ECO:0007669"/>
    <property type="project" value="UniProtKB-KW"/>
</dbReference>
<dbReference type="Gene3D" id="2.60.120.200">
    <property type="match status" value="1"/>
</dbReference>
<dbReference type="InterPro" id="IPR002035">
    <property type="entry name" value="VWF_A"/>
</dbReference>
<feature type="domain" description="VWFA" evidence="14">
    <location>
        <begin position="2234"/>
        <end position="2411"/>
    </location>
</feature>
<dbReference type="InterPro" id="IPR036465">
    <property type="entry name" value="vWFA_dom_sf"/>
</dbReference>
<feature type="compositionally biased region" description="Low complexity" evidence="13">
    <location>
        <begin position="2911"/>
        <end position="2925"/>
    </location>
</feature>
<evidence type="ECO:0000256" key="11">
    <source>
        <dbReference type="ARBA" id="ARBA00023278"/>
    </source>
</evidence>